<dbReference type="Proteomes" id="UP001202961">
    <property type="component" value="Unassembled WGS sequence"/>
</dbReference>
<keyword evidence="3" id="KW-1185">Reference proteome</keyword>
<organism evidence="2 3">
    <name type="scientific">Aporhodopirellula aestuarii</name>
    <dbReference type="NCBI Taxonomy" id="2950107"/>
    <lineage>
        <taxon>Bacteria</taxon>
        <taxon>Pseudomonadati</taxon>
        <taxon>Planctomycetota</taxon>
        <taxon>Planctomycetia</taxon>
        <taxon>Pirellulales</taxon>
        <taxon>Pirellulaceae</taxon>
        <taxon>Aporhodopirellula</taxon>
    </lineage>
</organism>
<keyword evidence="1" id="KW-1133">Transmembrane helix</keyword>
<sequence>MTLDSNERFELRRLIIAAQDGELTDGDRERLEAFVLSPGGADEAAAMLDQLSALEDSTTFNMRVGSRVEAGAHDRVFGPQASDAAKSGKQVARPEGSATSWRGISLWLIATGAAILILSHVSIGVLSWSFAQRKMASVARTTELPDQIVGAKPVEAPESATSYLVSTTACVWFPSRSSTPKVGQSMRSGETISLIEGIAELGFGPSGNDRVRIEGPANAFIRPDGVLSLQSGALVADVADGSPQHFVIETAMGPVLAANGTSMGIVMNLESMDLHVFKGRVTVDAGTDQAQGSLIELSEGEAVRFTMDSDGEMEIIFHDASASKFASARSMGFDPLKISAAYVNTILEADPVIYWRFEKSVAGAPRRIENLGSLSDFDAVVNGDVRWRQYASNRVAEFGLSDVPSVITSERQWPTKKLEEYTIELWIKPTCFHHGSIFCLTQPNPNKNNGHDHGMIFEVGARHWSTLQHLDPNRVRFVHRAPVSNDYKTGTSLLSRDVYKPRTWQHWAVRKKGEVLSMLVDGEVVDVGEDPNDLSPDLNVVIGQLYPDLSHRPFIGQLDEVAVYERALSDTEIQSHYRAVKAPAHTDAKPNDFARVPVLQSGSTLISNHL</sequence>
<evidence type="ECO:0000313" key="3">
    <source>
        <dbReference type="Proteomes" id="UP001202961"/>
    </source>
</evidence>
<dbReference type="InterPro" id="IPR013320">
    <property type="entry name" value="ConA-like_dom_sf"/>
</dbReference>
<proteinExistence type="predicted"/>
<reference evidence="2 3" key="1">
    <citation type="journal article" date="2022" name="Syst. Appl. Microbiol.">
        <title>Rhodopirellula aestuarii sp. nov., a novel member of the genus Rhodopirellula isolated from brackish sediments collected in the Tagus River estuary, Portugal.</title>
        <authorList>
            <person name="Vitorino I.R."/>
            <person name="Klimek D."/>
            <person name="Calusinska M."/>
            <person name="Lobo-da-Cunha A."/>
            <person name="Vasconcelos V."/>
            <person name="Lage O.M."/>
        </authorList>
    </citation>
    <scope>NUCLEOTIDE SEQUENCE [LARGE SCALE GENOMIC DNA]</scope>
    <source>
        <strain evidence="2 3">ICT_H3.1</strain>
    </source>
</reference>
<dbReference type="SUPFAM" id="SSF49899">
    <property type="entry name" value="Concanavalin A-like lectins/glucanases"/>
    <property type="match status" value="1"/>
</dbReference>
<dbReference type="Gene3D" id="2.60.120.200">
    <property type="match status" value="1"/>
</dbReference>
<keyword evidence="1" id="KW-0472">Membrane</keyword>
<dbReference type="RefSeq" id="WP_250929416.1">
    <property type="nucleotide sequence ID" value="NZ_JAMQBK010000038.1"/>
</dbReference>
<accession>A0ABT0U5U3</accession>
<dbReference type="Pfam" id="PF13385">
    <property type="entry name" value="Laminin_G_3"/>
    <property type="match status" value="1"/>
</dbReference>
<protein>
    <submittedName>
        <fullName evidence="2">LamG domain-containing protein</fullName>
    </submittedName>
</protein>
<dbReference type="EMBL" id="JAMQBK010000038">
    <property type="protein sequence ID" value="MCM2371783.1"/>
    <property type="molecule type" value="Genomic_DNA"/>
</dbReference>
<evidence type="ECO:0000313" key="2">
    <source>
        <dbReference type="EMBL" id="MCM2371783.1"/>
    </source>
</evidence>
<evidence type="ECO:0000256" key="1">
    <source>
        <dbReference type="SAM" id="Phobius"/>
    </source>
</evidence>
<comment type="caution">
    <text evidence="2">The sequence shown here is derived from an EMBL/GenBank/DDBJ whole genome shotgun (WGS) entry which is preliminary data.</text>
</comment>
<gene>
    <name evidence="2" type="ORF">NB063_14320</name>
</gene>
<keyword evidence="1" id="KW-0812">Transmembrane</keyword>
<feature type="transmembrane region" description="Helical" evidence="1">
    <location>
        <begin position="106"/>
        <end position="131"/>
    </location>
</feature>
<name>A0ABT0U5U3_9BACT</name>